<keyword evidence="1" id="KW-0472">Membrane</keyword>
<evidence type="ECO:0000256" key="1">
    <source>
        <dbReference type="SAM" id="Phobius"/>
    </source>
</evidence>
<proteinExistence type="predicted"/>
<dbReference type="InterPro" id="IPR029787">
    <property type="entry name" value="Nucleotide_cyclase"/>
</dbReference>
<feature type="domain" description="EAL" evidence="2">
    <location>
        <begin position="342"/>
        <end position="595"/>
    </location>
</feature>
<dbReference type="EMBL" id="CP002452">
    <property type="protein sequence ID" value="ADV45930.1"/>
    <property type="molecule type" value="Genomic_DNA"/>
</dbReference>
<dbReference type="Pfam" id="PF00990">
    <property type="entry name" value="GGDEF"/>
    <property type="match status" value="1"/>
</dbReference>
<dbReference type="PANTHER" id="PTHR33121:SF70">
    <property type="entry name" value="SIGNALING PROTEIN YKOW"/>
    <property type="match status" value="1"/>
</dbReference>
<dbReference type="CDD" id="cd01948">
    <property type="entry name" value="EAL"/>
    <property type="match status" value="1"/>
</dbReference>
<dbReference type="SUPFAM" id="SSF55073">
    <property type="entry name" value="Nucleotide cyclase"/>
    <property type="match status" value="1"/>
</dbReference>
<dbReference type="eggNOG" id="COG2200">
    <property type="taxonomic scope" value="Bacteria"/>
</dbReference>
<dbReference type="PANTHER" id="PTHR33121">
    <property type="entry name" value="CYCLIC DI-GMP PHOSPHODIESTERASE PDEF"/>
    <property type="match status" value="1"/>
</dbReference>
<dbReference type="InterPro" id="IPR035919">
    <property type="entry name" value="EAL_sf"/>
</dbReference>
<dbReference type="GO" id="GO:0071111">
    <property type="term" value="F:cyclic-guanylate-specific phosphodiesterase activity"/>
    <property type="evidence" value="ECO:0007669"/>
    <property type="project" value="InterPro"/>
</dbReference>
<keyword evidence="1" id="KW-0812">Transmembrane</keyword>
<dbReference type="Proteomes" id="UP000008633">
    <property type="component" value="Chromosome"/>
</dbReference>
<gene>
    <name evidence="4" type="ordered locus">Nitsa_0662</name>
</gene>
<dbReference type="InterPro" id="IPR000160">
    <property type="entry name" value="GGDEF_dom"/>
</dbReference>
<evidence type="ECO:0000259" key="3">
    <source>
        <dbReference type="PROSITE" id="PS50887"/>
    </source>
</evidence>
<dbReference type="OrthoDB" id="5372181at2"/>
<keyword evidence="1" id="KW-1133">Transmembrane helix</keyword>
<evidence type="ECO:0000259" key="2">
    <source>
        <dbReference type="PROSITE" id="PS50883"/>
    </source>
</evidence>
<dbReference type="eggNOG" id="COG2199">
    <property type="taxonomic scope" value="Bacteria"/>
</dbReference>
<dbReference type="SMART" id="SM00052">
    <property type="entry name" value="EAL"/>
    <property type="match status" value="1"/>
</dbReference>
<evidence type="ECO:0000313" key="4">
    <source>
        <dbReference type="EMBL" id="ADV45930.1"/>
    </source>
</evidence>
<feature type="domain" description="GGDEF" evidence="3">
    <location>
        <begin position="200"/>
        <end position="333"/>
    </location>
</feature>
<dbReference type="Gene3D" id="3.30.70.270">
    <property type="match status" value="1"/>
</dbReference>
<accession>E6X1J7</accession>
<dbReference type="KEGG" id="nsa:Nitsa_0662"/>
<dbReference type="HOGENOM" id="CLU_000445_70_50_7"/>
<dbReference type="InterPro" id="IPR001633">
    <property type="entry name" value="EAL_dom"/>
</dbReference>
<dbReference type="PROSITE" id="PS50887">
    <property type="entry name" value="GGDEF"/>
    <property type="match status" value="1"/>
</dbReference>
<keyword evidence="5" id="KW-1185">Reference proteome</keyword>
<reference evidence="4 5" key="1">
    <citation type="journal article" date="2011" name="Stand. Genomic Sci.">
        <title>Complete genome sequence of Nitratifractor salsuginis type strain (E9I37-1).</title>
        <authorList>
            <person name="Anderson I."/>
            <person name="Sikorski J."/>
            <person name="Zeytun A."/>
            <person name="Nolan M."/>
            <person name="Lapidus A."/>
            <person name="Lucas S."/>
            <person name="Hammon N."/>
            <person name="Deshpande S."/>
            <person name="Cheng J.F."/>
            <person name="Tapia R."/>
            <person name="Han C."/>
            <person name="Goodwin L."/>
            <person name="Pitluck S."/>
            <person name="Liolios K."/>
            <person name="Pagani I."/>
            <person name="Ivanova N."/>
            <person name="Huntemann M."/>
            <person name="Mavromatis K."/>
            <person name="Ovchinikova G."/>
            <person name="Pati A."/>
            <person name="Chen A."/>
            <person name="Palaniappan K."/>
            <person name="Land M."/>
            <person name="Hauser L."/>
            <person name="Brambilla E.M."/>
            <person name="Ngatchou-Djao O.D."/>
            <person name="Rohde M."/>
            <person name="Tindall B.J."/>
            <person name="Goker M."/>
            <person name="Detter J.C."/>
            <person name="Woyke T."/>
            <person name="Bristow J."/>
            <person name="Eisen J.A."/>
            <person name="Markowitz V."/>
            <person name="Hugenholtz P."/>
            <person name="Klenk H.P."/>
            <person name="Kyrpides N.C."/>
        </authorList>
    </citation>
    <scope>NUCLEOTIDE SEQUENCE [LARGE SCALE GENOMIC DNA]</scope>
    <source>
        <strain evidence="5">DSM 16511 / JCM 12458 / E9I37-1</strain>
    </source>
</reference>
<dbReference type="Gene3D" id="3.30.450.20">
    <property type="entry name" value="PAS domain"/>
    <property type="match status" value="1"/>
</dbReference>
<dbReference type="InterPro" id="IPR050706">
    <property type="entry name" value="Cyclic-di-GMP_PDE-like"/>
</dbReference>
<name>E6X1J7_NITSE</name>
<dbReference type="SMART" id="SM00267">
    <property type="entry name" value="GGDEF"/>
    <property type="match status" value="1"/>
</dbReference>
<dbReference type="Pfam" id="PF00563">
    <property type="entry name" value="EAL"/>
    <property type="match status" value="1"/>
</dbReference>
<organism evidence="4 5">
    <name type="scientific">Nitratifractor salsuginis (strain DSM 16511 / JCM 12458 / E9I37-1)</name>
    <dbReference type="NCBI Taxonomy" id="749222"/>
    <lineage>
        <taxon>Bacteria</taxon>
        <taxon>Pseudomonadati</taxon>
        <taxon>Campylobacterota</taxon>
        <taxon>Epsilonproteobacteria</taxon>
        <taxon>Campylobacterales</taxon>
        <taxon>Sulfurovaceae</taxon>
        <taxon>Nitratifractor</taxon>
    </lineage>
</organism>
<dbReference type="InterPro" id="IPR043128">
    <property type="entry name" value="Rev_trsase/Diguanyl_cyclase"/>
</dbReference>
<feature type="transmembrane region" description="Helical" evidence="1">
    <location>
        <begin position="12"/>
        <end position="30"/>
    </location>
</feature>
<dbReference type="PROSITE" id="PS50883">
    <property type="entry name" value="EAL"/>
    <property type="match status" value="1"/>
</dbReference>
<dbReference type="Gene3D" id="3.20.20.450">
    <property type="entry name" value="EAL domain"/>
    <property type="match status" value="1"/>
</dbReference>
<evidence type="ECO:0000313" key="5">
    <source>
        <dbReference type="Proteomes" id="UP000008633"/>
    </source>
</evidence>
<sequence length="601" mass="68929">MFQKWANIPEWAIGSGILAGSVLAALLLFYRKKKKTRSFINTAEFKAFKKTCQTAEETVIIVDRTYHIVFANNAAKMLYPIDRGQNLKEITKETFRYYNPQEQEWLPLDELIHRHRKRKTEHASLFTLQLDKEGTGQVQVKVSSIKSEDNQHMDIVVVRDTSCEQSLVKLQNTNSFSGLPNRYKAFADIGSRIASSTRRTRFAVIVLEMDNVSRLRGALGYNDMERILSHIANAIREMEEEGNIKGYHFDYSTFVLILDQPKDIHSIHLTISRFGKLVEQIKSTAKEMFRLSFSTGVSLFPEHATVNDLLNSAFAALAKAQEEGSGHTVIAQKDKLLQSDAVLTLSREIKEGLKNREFKLYFQPIFSSQDLRLAGAEVLLRWKHIEGMRHPGMFIPFAEKSGLIIDIGYYVLEETLRMLTHWNHSGFLPIQLNINLSLRELESIEFMNHLNRVLYQYDIGDSGIKYEITEYASMHNPILTRERLEKLHQMGIKVALDDFGTGYSSFSHLAEFPIDTLKIDKSFVDNMVQDRSKQHIISSITKLGHSLGMNLVAEGIETRDQAKLLQQMGVDLFQGYYFAKPMSQLEFQYLLTHPDEQKITV</sequence>
<reference evidence="5" key="2">
    <citation type="submission" date="2011-01" db="EMBL/GenBank/DDBJ databases">
        <title>The complete genome of Nitratifractor salsuginis DSM 16511.</title>
        <authorList>
            <consortium name="US DOE Joint Genome Institute (JGI-PGF)"/>
            <person name="Lucas S."/>
            <person name="Copeland A."/>
            <person name="Lapidus A."/>
            <person name="Bruce D."/>
            <person name="Goodwin L."/>
            <person name="Pitluck S."/>
            <person name="Kyrpides N."/>
            <person name="Mavromatis K."/>
            <person name="Ivanova N."/>
            <person name="Mikhailova N."/>
            <person name="Zeytun A."/>
            <person name="Detter J.C."/>
            <person name="Tapia R."/>
            <person name="Han C."/>
            <person name="Land M."/>
            <person name="Hauser L."/>
            <person name="Markowitz V."/>
            <person name="Cheng J.-F."/>
            <person name="Hugenholtz P."/>
            <person name="Woyke T."/>
            <person name="Wu D."/>
            <person name="Tindall B."/>
            <person name="Schuetze A."/>
            <person name="Brambilla E."/>
            <person name="Klenk H.-P."/>
            <person name="Eisen J.A."/>
        </authorList>
    </citation>
    <scope>NUCLEOTIDE SEQUENCE [LARGE SCALE GENOMIC DNA]</scope>
    <source>
        <strain evidence="5">DSM 16511 / JCM 12458 / E9I37-1</strain>
    </source>
</reference>
<dbReference type="SUPFAM" id="SSF141868">
    <property type="entry name" value="EAL domain-like"/>
    <property type="match status" value="1"/>
</dbReference>
<dbReference type="STRING" id="749222.Nitsa_0662"/>
<dbReference type="AlphaFoldDB" id="E6X1J7"/>
<protein>
    <submittedName>
        <fullName evidence="4">Diguanylate cyclase/phosphodiesterase</fullName>
    </submittedName>
</protein>